<reference evidence="1" key="1">
    <citation type="submission" date="2023-03" db="EMBL/GenBank/DDBJ databases">
        <title>Massive genome expansion in bonnet fungi (Mycena s.s.) driven by repeated elements and novel gene families across ecological guilds.</title>
        <authorList>
            <consortium name="Lawrence Berkeley National Laboratory"/>
            <person name="Harder C.B."/>
            <person name="Miyauchi S."/>
            <person name="Viragh M."/>
            <person name="Kuo A."/>
            <person name="Thoen E."/>
            <person name="Andreopoulos B."/>
            <person name="Lu D."/>
            <person name="Skrede I."/>
            <person name="Drula E."/>
            <person name="Henrissat B."/>
            <person name="Morin E."/>
            <person name="Kohler A."/>
            <person name="Barry K."/>
            <person name="LaButti K."/>
            <person name="Morin E."/>
            <person name="Salamov A."/>
            <person name="Lipzen A."/>
            <person name="Mereny Z."/>
            <person name="Hegedus B."/>
            <person name="Baldrian P."/>
            <person name="Stursova M."/>
            <person name="Weitz H."/>
            <person name="Taylor A."/>
            <person name="Grigoriev I.V."/>
            <person name="Nagy L.G."/>
            <person name="Martin F."/>
            <person name="Kauserud H."/>
        </authorList>
    </citation>
    <scope>NUCLEOTIDE SEQUENCE</scope>
    <source>
        <strain evidence="1">CBHHK067</strain>
    </source>
</reference>
<dbReference type="AlphaFoldDB" id="A0AAD7D5B5"/>
<evidence type="ECO:0000313" key="1">
    <source>
        <dbReference type="EMBL" id="KAJ7677545.1"/>
    </source>
</evidence>
<organism evidence="1 2">
    <name type="scientific">Mycena rosella</name>
    <name type="common">Pink bonnet</name>
    <name type="synonym">Agaricus rosellus</name>
    <dbReference type="NCBI Taxonomy" id="1033263"/>
    <lineage>
        <taxon>Eukaryota</taxon>
        <taxon>Fungi</taxon>
        <taxon>Dikarya</taxon>
        <taxon>Basidiomycota</taxon>
        <taxon>Agaricomycotina</taxon>
        <taxon>Agaricomycetes</taxon>
        <taxon>Agaricomycetidae</taxon>
        <taxon>Agaricales</taxon>
        <taxon>Marasmiineae</taxon>
        <taxon>Mycenaceae</taxon>
        <taxon>Mycena</taxon>
    </lineage>
</organism>
<keyword evidence="2" id="KW-1185">Reference proteome</keyword>
<proteinExistence type="predicted"/>
<accession>A0AAD7D5B5</accession>
<dbReference type="Proteomes" id="UP001221757">
    <property type="component" value="Unassembled WGS sequence"/>
</dbReference>
<sequence>MRFMVDGKLEDQGGVGFAVQDAVVFSTTSCFFGNNFTAQFNVAVRKGVNVTSVYIETQARDSSGHITITETDFFSPDSTVAVNSAYSIWTLNLAGSPFTRYVGADIDGVKSSMALGLFNQLPVLPSCPS</sequence>
<comment type="caution">
    <text evidence="1">The sequence shown here is derived from an EMBL/GenBank/DDBJ whole genome shotgun (WGS) entry which is preliminary data.</text>
</comment>
<evidence type="ECO:0000313" key="2">
    <source>
        <dbReference type="Proteomes" id="UP001221757"/>
    </source>
</evidence>
<gene>
    <name evidence="1" type="ORF">B0H17DRAFT_111783</name>
</gene>
<name>A0AAD7D5B5_MYCRO</name>
<protein>
    <submittedName>
        <fullName evidence="1">Uncharacterized protein</fullName>
    </submittedName>
</protein>
<dbReference type="EMBL" id="JARKIE010000137">
    <property type="protein sequence ID" value="KAJ7677545.1"/>
    <property type="molecule type" value="Genomic_DNA"/>
</dbReference>